<feature type="domain" description="DUF427" evidence="1">
    <location>
        <begin position="140"/>
        <end position="228"/>
    </location>
</feature>
<dbReference type="EMBL" id="NBXB01000045">
    <property type="protein sequence ID" value="RFA12106.1"/>
    <property type="molecule type" value="Genomic_DNA"/>
</dbReference>
<dbReference type="PANTHER" id="PTHR34310">
    <property type="entry name" value="DUF427 DOMAIN PROTEIN (AFU_ORTHOLOGUE AFUA_3G02220)"/>
    <property type="match status" value="1"/>
</dbReference>
<organism evidence="2 3">
    <name type="scientific">Subtercola boreus</name>
    <dbReference type="NCBI Taxonomy" id="120213"/>
    <lineage>
        <taxon>Bacteria</taxon>
        <taxon>Bacillati</taxon>
        <taxon>Actinomycetota</taxon>
        <taxon>Actinomycetes</taxon>
        <taxon>Micrococcales</taxon>
        <taxon>Microbacteriaceae</taxon>
        <taxon>Subtercola</taxon>
    </lineage>
</organism>
<sequence>MMTSSPHEPYPSFKWVRGTVDNTTVVNSHAQLLVWEQEIPIPRYLFNRSDVAHHLLRQTRPPKTLGYHHPNGPVDAWFDVVLNGRTIRHGAWRRTEFPDHLGVTWEEGAFDLWQEEDEVVVEHPHDPFVHIDALPSSRVVTVSHRGITVASSDAPILLWETGLPVRYYIPREDVDFTHLYSSATRSTCPYKGFATEYWCDSSGTDIAWSYPQPFFPYRNIANRVAFLNESVDITADGLRQPRPETKTWPGRARLLNTKQ</sequence>
<evidence type="ECO:0000313" key="2">
    <source>
        <dbReference type="EMBL" id="RFA12106.1"/>
    </source>
</evidence>
<gene>
    <name evidence="2" type="ORF">B7R22_16870</name>
</gene>
<dbReference type="Pfam" id="PF04248">
    <property type="entry name" value="NTP_transf_9"/>
    <property type="match status" value="1"/>
</dbReference>
<reference evidence="2 3" key="1">
    <citation type="submission" date="2017-04" db="EMBL/GenBank/DDBJ databases">
        <title>Comparative genome analysis of Subtercola boreus.</title>
        <authorList>
            <person name="Cho Y.-J."/>
            <person name="Cho A."/>
            <person name="Kim O.-S."/>
            <person name="Lee J.-I."/>
        </authorList>
    </citation>
    <scope>NUCLEOTIDE SEQUENCE [LARGE SCALE GENOMIC DNA]</scope>
    <source>
        <strain evidence="2 3">P27479</strain>
    </source>
</reference>
<dbReference type="AlphaFoldDB" id="A0A3E0VQE2"/>
<dbReference type="Proteomes" id="UP000256541">
    <property type="component" value="Unassembled WGS sequence"/>
</dbReference>
<proteinExistence type="predicted"/>
<accession>A0A3E0VQE2</accession>
<dbReference type="Gene3D" id="2.170.150.40">
    <property type="entry name" value="Domain of unknown function (DUF427)"/>
    <property type="match status" value="2"/>
</dbReference>
<evidence type="ECO:0000259" key="1">
    <source>
        <dbReference type="Pfam" id="PF04248"/>
    </source>
</evidence>
<evidence type="ECO:0000313" key="3">
    <source>
        <dbReference type="Proteomes" id="UP000256541"/>
    </source>
</evidence>
<name>A0A3E0VQE2_9MICO</name>
<dbReference type="RefSeq" id="WP_116412882.1">
    <property type="nucleotide sequence ID" value="NZ_NBXB01000045.1"/>
</dbReference>
<protein>
    <recommendedName>
        <fullName evidence="1">DUF427 domain-containing protein</fullName>
    </recommendedName>
</protein>
<comment type="caution">
    <text evidence="2">The sequence shown here is derived from an EMBL/GenBank/DDBJ whole genome shotgun (WGS) entry which is preliminary data.</text>
</comment>
<dbReference type="InterPro" id="IPR007361">
    <property type="entry name" value="DUF427"/>
</dbReference>
<dbReference type="InterPro" id="IPR038694">
    <property type="entry name" value="DUF427_sf"/>
</dbReference>
<dbReference type="PANTHER" id="PTHR34310:SF9">
    <property type="entry name" value="BLR5716 PROTEIN"/>
    <property type="match status" value="1"/>
</dbReference>
<dbReference type="OrthoDB" id="285364at2"/>